<gene>
    <name evidence="2" type="ORF">EUGRSUZ_K00244</name>
</gene>
<proteinExistence type="predicted"/>
<feature type="region of interest" description="Disordered" evidence="1">
    <location>
        <begin position="1"/>
        <end position="33"/>
    </location>
</feature>
<protein>
    <submittedName>
        <fullName evidence="2">Uncharacterized protein</fullName>
    </submittedName>
</protein>
<accession>A0A058ZX83</accession>
<organism evidence="2">
    <name type="scientific">Eucalyptus grandis</name>
    <name type="common">Flooded gum</name>
    <dbReference type="NCBI Taxonomy" id="71139"/>
    <lineage>
        <taxon>Eukaryota</taxon>
        <taxon>Viridiplantae</taxon>
        <taxon>Streptophyta</taxon>
        <taxon>Embryophyta</taxon>
        <taxon>Tracheophyta</taxon>
        <taxon>Spermatophyta</taxon>
        <taxon>Magnoliopsida</taxon>
        <taxon>eudicotyledons</taxon>
        <taxon>Gunneridae</taxon>
        <taxon>Pentapetalae</taxon>
        <taxon>rosids</taxon>
        <taxon>malvids</taxon>
        <taxon>Myrtales</taxon>
        <taxon>Myrtaceae</taxon>
        <taxon>Myrtoideae</taxon>
        <taxon>Eucalypteae</taxon>
        <taxon>Eucalyptus</taxon>
    </lineage>
</organism>
<dbReference type="EMBL" id="KK198763">
    <property type="protein sequence ID" value="KCW46412.1"/>
    <property type="molecule type" value="Genomic_DNA"/>
</dbReference>
<dbReference type="Gramene" id="KCW46412">
    <property type="protein sequence ID" value="KCW46412"/>
    <property type="gene ID" value="EUGRSUZ_K00244"/>
</dbReference>
<dbReference type="AlphaFoldDB" id="A0A058ZX83"/>
<evidence type="ECO:0000256" key="1">
    <source>
        <dbReference type="SAM" id="MobiDB-lite"/>
    </source>
</evidence>
<reference evidence="2" key="1">
    <citation type="submission" date="2013-07" db="EMBL/GenBank/DDBJ databases">
        <title>The genome of Eucalyptus grandis.</title>
        <authorList>
            <person name="Schmutz J."/>
            <person name="Hayes R."/>
            <person name="Myburg A."/>
            <person name="Tuskan G."/>
            <person name="Grattapaglia D."/>
            <person name="Rokhsar D.S."/>
        </authorList>
    </citation>
    <scope>NUCLEOTIDE SEQUENCE</scope>
    <source>
        <tissue evidence="2">Leaf extractions</tissue>
    </source>
</reference>
<name>A0A058ZX83_EUCGR</name>
<evidence type="ECO:0000313" key="2">
    <source>
        <dbReference type="EMBL" id="KCW46412.1"/>
    </source>
</evidence>
<dbReference type="InParanoid" id="A0A058ZX83"/>
<feature type="region of interest" description="Disordered" evidence="1">
    <location>
        <begin position="69"/>
        <end position="91"/>
    </location>
</feature>
<sequence length="91" mass="10393">MNRNGNLMSSKHKLTSKETETNPPFPLYSPRFTPSKHQELIQLTKTETSKAIDLSSLFLFLPQSPKHYMQPSNLHDHERHRHTSLAAPTAA</sequence>